<dbReference type="InterPro" id="IPR037232">
    <property type="entry name" value="NADH_quin_OxRdtase_su_C/D-like"/>
</dbReference>
<evidence type="ECO:0000256" key="4">
    <source>
        <dbReference type="RuleBase" id="RU003456"/>
    </source>
</evidence>
<dbReference type="GO" id="GO:0050136">
    <property type="term" value="F:NADH dehydrogenase (quinone) (non-electrogenic) activity"/>
    <property type="evidence" value="ECO:0007669"/>
    <property type="project" value="UniProtKB-EC"/>
</dbReference>
<dbReference type="NCBIfam" id="TIGR01961">
    <property type="entry name" value="NuoC_fam"/>
    <property type="match status" value="1"/>
</dbReference>
<comment type="catalytic activity">
    <reaction evidence="3 5">
        <text>a quinone + NADH + 5 H(+)(in) = a quinol + NAD(+) + 4 H(+)(out)</text>
        <dbReference type="Rhea" id="RHEA:57888"/>
        <dbReference type="ChEBI" id="CHEBI:15378"/>
        <dbReference type="ChEBI" id="CHEBI:24646"/>
        <dbReference type="ChEBI" id="CHEBI:57540"/>
        <dbReference type="ChEBI" id="CHEBI:57945"/>
        <dbReference type="ChEBI" id="CHEBI:132124"/>
    </reaction>
</comment>
<dbReference type="InterPro" id="IPR001268">
    <property type="entry name" value="NADH_UbQ_OxRdtase_30kDa_su"/>
</dbReference>
<keyword evidence="3 4" id="KW-1278">Translocase</keyword>
<evidence type="ECO:0000256" key="6">
    <source>
        <dbReference type="SAM" id="MobiDB-lite"/>
    </source>
</evidence>
<evidence type="ECO:0000256" key="1">
    <source>
        <dbReference type="ARBA" id="ARBA00007569"/>
    </source>
</evidence>
<comment type="subunit">
    <text evidence="3">NDH-1 is composed of 14 different subunits. Subunits NuoB, C, D, E, F, and G constitute the peripheral sector of the complex.</text>
</comment>
<evidence type="ECO:0000256" key="2">
    <source>
        <dbReference type="ARBA" id="ARBA00022448"/>
    </source>
</evidence>
<comment type="function">
    <text evidence="3">NDH-1 shuttles electrons from NADH, via FMN and iron-sulfur (Fe-S) centers, to quinones in the respiratory chain. The immediate electron acceptor for the enzyme in this species is believed to be ubiquinone. Couples the redox reaction to proton translocation (for every two electrons transferred, four hydrogen ions are translocated across the cytoplasmic membrane), and thus conserves the redox energy in a proton gradient.</text>
</comment>
<sequence length="225" mass="25179">MSEASLNQTGRNQADAEAAALGARVMGALAARGVDAGVEAKADHGELTLLAPAERVVELAQALRDDPALRFVCLIDVCGVDWPSREKRFDVVYHLLSPTLNARLRVKVQTDERTPVPSVVGVFPSADWYERETWDMYGVIFSGHPDLRRLLTDYGFEGHPLRKDFPLSGFVELRYDDEQKRVVYEPVSLRQEFRRFDFLSPWEGPDYMLPGDEKAAGQKDPGKAS</sequence>
<keyword evidence="3" id="KW-0830">Ubiquinone</keyword>
<evidence type="ECO:0000313" key="8">
    <source>
        <dbReference type="EMBL" id="MFC3266592.1"/>
    </source>
</evidence>
<accession>A0ABV7LGD3</accession>
<keyword evidence="3" id="KW-0472">Membrane</keyword>
<dbReference type="Gene3D" id="3.30.460.80">
    <property type="entry name" value="NADH:ubiquinone oxidoreductase, 30kDa subunit"/>
    <property type="match status" value="1"/>
</dbReference>
<keyword evidence="3 5" id="KW-0874">Quinone</keyword>
<protein>
    <recommendedName>
        <fullName evidence="3">NADH-quinone oxidoreductase subunit C</fullName>
        <ecNumber evidence="3">7.1.1.-</ecNumber>
    </recommendedName>
    <alternativeName>
        <fullName evidence="3">NADH dehydrogenase I subunit C</fullName>
    </alternativeName>
    <alternativeName>
        <fullName evidence="3">NDH-1 subunit C</fullName>
    </alternativeName>
</protein>
<evidence type="ECO:0000256" key="3">
    <source>
        <dbReference type="HAMAP-Rule" id="MF_01357"/>
    </source>
</evidence>
<keyword evidence="3" id="KW-1003">Cell membrane</keyword>
<dbReference type="PANTHER" id="PTHR10884">
    <property type="entry name" value="NADH DEHYDROGENASE UBIQUINONE IRON-SULFUR PROTEIN 3"/>
    <property type="match status" value="1"/>
</dbReference>
<reference evidence="9" key="1">
    <citation type="journal article" date="2019" name="Int. J. Syst. Evol. Microbiol.">
        <title>The Global Catalogue of Microorganisms (GCM) 10K type strain sequencing project: providing services to taxonomists for standard genome sequencing and annotation.</title>
        <authorList>
            <consortium name="The Broad Institute Genomics Platform"/>
            <consortium name="The Broad Institute Genome Sequencing Center for Infectious Disease"/>
            <person name="Wu L."/>
            <person name="Ma J."/>
        </authorList>
    </citation>
    <scope>NUCLEOTIDE SEQUENCE [LARGE SCALE GENOMIC DNA]</scope>
    <source>
        <strain evidence="9">CCM 7941</strain>
    </source>
</reference>
<organism evidence="8 9">
    <name type="scientific">Camelimonas abortus</name>
    <dbReference type="NCBI Taxonomy" id="1017184"/>
    <lineage>
        <taxon>Bacteria</taxon>
        <taxon>Pseudomonadati</taxon>
        <taxon>Pseudomonadota</taxon>
        <taxon>Alphaproteobacteria</taxon>
        <taxon>Hyphomicrobiales</taxon>
        <taxon>Chelatococcaceae</taxon>
        <taxon>Camelimonas</taxon>
    </lineage>
</organism>
<dbReference type="RefSeq" id="WP_376830670.1">
    <property type="nucleotide sequence ID" value="NZ_JBHLWR010000006.1"/>
</dbReference>
<evidence type="ECO:0000256" key="5">
    <source>
        <dbReference type="RuleBase" id="RU003582"/>
    </source>
</evidence>
<dbReference type="PANTHER" id="PTHR10884:SF14">
    <property type="entry name" value="NADH DEHYDROGENASE [UBIQUINONE] IRON-SULFUR PROTEIN 3, MITOCHONDRIAL"/>
    <property type="match status" value="1"/>
</dbReference>
<dbReference type="Pfam" id="PF00329">
    <property type="entry name" value="Complex1_30kDa"/>
    <property type="match status" value="1"/>
</dbReference>
<dbReference type="InterPro" id="IPR020396">
    <property type="entry name" value="NADH_UbQ_OxRdtase_CS"/>
</dbReference>
<dbReference type="SUPFAM" id="SSF143243">
    <property type="entry name" value="Nqo5-like"/>
    <property type="match status" value="1"/>
</dbReference>
<keyword evidence="3 4" id="KW-0520">NAD</keyword>
<comment type="caution">
    <text evidence="8">The sequence shown here is derived from an EMBL/GenBank/DDBJ whole genome shotgun (WGS) entry which is preliminary data.</text>
</comment>
<evidence type="ECO:0000313" key="9">
    <source>
        <dbReference type="Proteomes" id="UP001595536"/>
    </source>
</evidence>
<proteinExistence type="inferred from homology"/>
<dbReference type="EC" id="7.1.1.-" evidence="3"/>
<dbReference type="EMBL" id="JBHRUV010000046">
    <property type="protein sequence ID" value="MFC3266592.1"/>
    <property type="molecule type" value="Genomic_DNA"/>
</dbReference>
<feature type="domain" description="NADH:ubiquinone oxidoreductase 30kDa subunit" evidence="7">
    <location>
        <begin position="52"/>
        <end position="170"/>
    </location>
</feature>
<comment type="similarity">
    <text evidence="1 3 4">Belongs to the complex I 30 kDa subunit family.</text>
</comment>
<keyword evidence="8" id="KW-0560">Oxidoreductase</keyword>
<gene>
    <name evidence="3" type="primary">nuoC</name>
    <name evidence="8" type="ORF">ACFOEX_09535</name>
</gene>
<keyword evidence="2 3" id="KW-0813">Transport</keyword>
<evidence type="ECO:0000259" key="7">
    <source>
        <dbReference type="Pfam" id="PF00329"/>
    </source>
</evidence>
<keyword evidence="9" id="KW-1185">Reference proteome</keyword>
<dbReference type="InterPro" id="IPR010218">
    <property type="entry name" value="NADH_DH_suC"/>
</dbReference>
<feature type="compositionally biased region" description="Basic and acidic residues" evidence="6">
    <location>
        <begin position="211"/>
        <end position="225"/>
    </location>
</feature>
<comment type="subcellular location">
    <subcellularLocation>
        <location evidence="3">Cell membrane</location>
        <topology evidence="3">Peripheral membrane protein</topology>
        <orientation evidence="3">Cytoplasmic side</orientation>
    </subcellularLocation>
</comment>
<feature type="region of interest" description="Disordered" evidence="6">
    <location>
        <begin position="202"/>
        <end position="225"/>
    </location>
</feature>
<dbReference type="NCBIfam" id="NF004730">
    <property type="entry name" value="PRK06074.1-1"/>
    <property type="match status" value="1"/>
</dbReference>
<name>A0ABV7LGD3_9HYPH</name>
<dbReference type="PROSITE" id="PS00542">
    <property type="entry name" value="COMPLEX1_30K"/>
    <property type="match status" value="1"/>
</dbReference>
<dbReference type="NCBIfam" id="NF004733">
    <property type="entry name" value="PRK06074.1-5"/>
    <property type="match status" value="1"/>
</dbReference>
<dbReference type="HAMAP" id="MF_01357">
    <property type="entry name" value="NDH1_NuoC"/>
    <property type="match status" value="1"/>
</dbReference>
<dbReference type="Proteomes" id="UP001595536">
    <property type="component" value="Unassembled WGS sequence"/>
</dbReference>